<dbReference type="AlphaFoldDB" id="A0A1X6ZSN0"/>
<dbReference type="GO" id="GO:0004493">
    <property type="term" value="F:methylmalonyl-CoA epimerase activity"/>
    <property type="evidence" value="ECO:0007669"/>
    <property type="project" value="TreeGrafter"/>
</dbReference>
<feature type="domain" description="VOC" evidence="2">
    <location>
        <begin position="9"/>
        <end position="146"/>
    </location>
</feature>
<evidence type="ECO:0000313" key="4">
    <source>
        <dbReference type="Proteomes" id="UP000193207"/>
    </source>
</evidence>
<dbReference type="InterPro" id="IPR004360">
    <property type="entry name" value="Glyas_Fos-R_dOase_dom"/>
</dbReference>
<keyword evidence="4" id="KW-1185">Reference proteome</keyword>
<dbReference type="InterPro" id="IPR029068">
    <property type="entry name" value="Glyas_Bleomycin-R_OHBP_Dase"/>
</dbReference>
<dbReference type="GO" id="GO:0046872">
    <property type="term" value="F:metal ion binding"/>
    <property type="evidence" value="ECO:0007669"/>
    <property type="project" value="UniProtKB-KW"/>
</dbReference>
<organism evidence="3 4">
    <name type="scientific">Roseovarius halotolerans</name>
    <dbReference type="NCBI Taxonomy" id="505353"/>
    <lineage>
        <taxon>Bacteria</taxon>
        <taxon>Pseudomonadati</taxon>
        <taxon>Pseudomonadota</taxon>
        <taxon>Alphaproteobacteria</taxon>
        <taxon>Rhodobacterales</taxon>
        <taxon>Roseobacteraceae</taxon>
        <taxon>Roseovarius</taxon>
    </lineage>
</organism>
<proteinExistence type="predicted"/>
<keyword evidence="3" id="KW-0456">Lyase</keyword>
<dbReference type="SUPFAM" id="SSF54593">
    <property type="entry name" value="Glyoxalase/Bleomycin resistance protein/Dihydroxybiphenyl dioxygenase"/>
    <property type="match status" value="1"/>
</dbReference>
<dbReference type="GO" id="GO:0016829">
    <property type="term" value="F:lyase activity"/>
    <property type="evidence" value="ECO:0007669"/>
    <property type="project" value="UniProtKB-KW"/>
</dbReference>
<dbReference type="RefSeq" id="WP_085818891.1">
    <property type="nucleotide sequence ID" value="NZ_FWFU01000004.1"/>
</dbReference>
<accession>A0A1X6ZSN0</accession>
<dbReference type="EMBL" id="FWFU01000004">
    <property type="protein sequence ID" value="SLN60393.1"/>
    <property type="molecule type" value="Genomic_DNA"/>
</dbReference>
<dbReference type="GO" id="GO:0046491">
    <property type="term" value="P:L-methylmalonyl-CoA metabolic process"/>
    <property type="evidence" value="ECO:0007669"/>
    <property type="project" value="TreeGrafter"/>
</dbReference>
<dbReference type="PANTHER" id="PTHR43048:SF3">
    <property type="entry name" value="METHYLMALONYL-COA EPIMERASE, MITOCHONDRIAL"/>
    <property type="match status" value="1"/>
</dbReference>
<reference evidence="3 4" key="1">
    <citation type="submission" date="2017-03" db="EMBL/GenBank/DDBJ databases">
        <authorList>
            <person name="Afonso C.L."/>
            <person name="Miller P.J."/>
            <person name="Scott M.A."/>
            <person name="Spackman E."/>
            <person name="Goraichik I."/>
            <person name="Dimitrov K.M."/>
            <person name="Suarez D.L."/>
            <person name="Swayne D.E."/>
        </authorList>
    </citation>
    <scope>NUCLEOTIDE SEQUENCE [LARGE SCALE GENOMIC DNA]</scope>
    <source>
        <strain evidence="3 4">CECT 8110</strain>
    </source>
</reference>
<protein>
    <submittedName>
        <fullName evidence="3">Putative lyase</fullName>
    </submittedName>
</protein>
<evidence type="ECO:0000313" key="3">
    <source>
        <dbReference type="EMBL" id="SLN60393.1"/>
    </source>
</evidence>
<dbReference type="Gene3D" id="3.10.180.10">
    <property type="entry name" value="2,3-Dihydroxybiphenyl 1,2-Dioxygenase, domain 1"/>
    <property type="match status" value="1"/>
</dbReference>
<dbReference type="InterPro" id="IPR051785">
    <property type="entry name" value="MMCE/EMCE_epimerase"/>
</dbReference>
<dbReference type="Pfam" id="PF00903">
    <property type="entry name" value="Glyoxalase"/>
    <property type="match status" value="1"/>
</dbReference>
<gene>
    <name evidence="3" type="ORF">ROH8110_03384</name>
</gene>
<evidence type="ECO:0000259" key="2">
    <source>
        <dbReference type="PROSITE" id="PS51819"/>
    </source>
</evidence>
<dbReference type="PANTHER" id="PTHR43048">
    <property type="entry name" value="METHYLMALONYL-COA EPIMERASE"/>
    <property type="match status" value="1"/>
</dbReference>
<dbReference type="OrthoDB" id="2613830at2"/>
<evidence type="ECO:0000256" key="1">
    <source>
        <dbReference type="ARBA" id="ARBA00022723"/>
    </source>
</evidence>
<dbReference type="Proteomes" id="UP000193207">
    <property type="component" value="Unassembled WGS sequence"/>
</dbReference>
<keyword evidence="1" id="KW-0479">Metal-binding</keyword>
<name>A0A1X6ZSN0_9RHOB</name>
<dbReference type="PROSITE" id="PS51819">
    <property type="entry name" value="VOC"/>
    <property type="match status" value="1"/>
</dbReference>
<dbReference type="InterPro" id="IPR037523">
    <property type="entry name" value="VOC_core"/>
</dbReference>
<sequence>MSVSDLVKRVHHTAICVQDFDAMRGFLVDFLGFAIDGEIPERSEAELSAVVGLPDVSLRWGLYRCGDHRVELFHYFRPEGKSLPPAQCDTGFTHLAFEVSDVHEAHERSIAAGYRPNSEPQSMRGGVSQVFYLQGPEGLVVEFMQFRAEAPA</sequence>